<dbReference type="GO" id="GO:0016020">
    <property type="term" value="C:membrane"/>
    <property type="evidence" value="ECO:0007669"/>
    <property type="project" value="InterPro"/>
</dbReference>
<feature type="transmembrane region" description="Helical" evidence="1">
    <location>
        <begin position="503"/>
        <end position="526"/>
    </location>
</feature>
<evidence type="ECO:0000313" key="3">
    <source>
        <dbReference type="Proteomes" id="UP000813462"/>
    </source>
</evidence>
<feature type="transmembrane region" description="Helical" evidence="1">
    <location>
        <begin position="412"/>
        <end position="430"/>
    </location>
</feature>
<dbReference type="Proteomes" id="UP000813462">
    <property type="component" value="Unassembled WGS sequence"/>
</dbReference>
<feature type="transmembrane region" description="Helical" evidence="1">
    <location>
        <begin position="575"/>
        <end position="600"/>
    </location>
</feature>
<comment type="caution">
    <text evidence="2">The sequence shown here is derived from an EMBL/GenBank/DDBJ whole genome shotgun (WGS) entry which is preliminary data.</text>
</comment>
<dbReference type="PANTHER" id="PTHR47555">
    <property type="entry name" value="N-ACETYLGLUCOSAMINYL TRANSFERASE COMPONENT FAMILY PROTEIN / GPI1 FAMILY PROTEIN"/>
    <property type="match status" value="1"/>
</dbReference>
<proteinExistence type="predicted"/>
<feature type="transmembrane region" description="Helical" evidence="1">
    <location>
        <begin position="532"/>
        <end position="554"/>
    </location>
</feature>
<reference evidence="2" key="1">
    <citation type="journal article" date="2021" name="Front. Plant Sci.">
        <title>Chromosome-Scale Genome Assembly for Chinese Sour Jujube and Insights Into Its Genome Evolution and Domestication Signature.</title>
        <authorList>
            <person name="Shen L.-Y."/>
            <person name="Luo H."/>
            <person name="Wang X.-L."/>
            <person name="Wang X.-M."/>
            <person name="Qiu X.-J."/>
            <person name="Liu H."/>
            <person name="Zhou S.-S."/>
            <person name="Jia K.-H."/>
            <person name="Nie S."/>
            <person name="Bao Y.-T."/>
            <person name="Zhang R.-G."/>
            <person name="Yun Q.-Z."/>
            <person name="Chai Y.-H."/>
            <person name="Lu J.-Y."/>
            <person name="Li Y."/>
            <person name="Zhao S.-W."/>
            <person name="Mao J.-F."/>
            <person name="Jia S.-G."/>
            <person name="Mao Y.-M."/>
        </authorList>
    </citation>
    <scope>NUCLEOTIDE SEQUENCE</scope>
    <source>
        <strain evidence="2">AT0</strain>
        <tissue evidence="2">Leaf</tissue>
    </source>
</reference>
<sequence length="761" mass="86471">MCLFSSPSRHSKHTFTPLPALIIVCFGDSSNGIDLLWSVIRRRREMMEMRRKCRIWWPKQLSLSESSSPSPKSFLFGWFLSSSPISLDVVVAFACSEALFSVFESGLEGILDETNGKLPVSLQEKSIFSVLGHCSTDASSNGQLSRGGIEDDDEIKSSTCGNDNEVYTKDTFKKNCGRWRCGCHTLDGLSEQYRQVSIRNGYWIQLVCDTCQRLGIDAFQIPKLQHVHWNGEIVSQCDVHLIFYESPTYGSHHFSLDVHDSFEQMKAPLKKPKWVDELHQKQPNFDMDTVILAINSATAARIYFARHEVSKRSFYWFLPFICNLFAMSMASFSTLFYILLQLHYRLMGYASNSWIYVTSAKVFNNTKINVQIRCSQILYWPIFLQENGIRSLSCVKYAEEAALHKHSMWSSLVADVLLGNLIGLALLYHAEPVCIWILNFADDITNNLLRSGCVWLMGVPAGFKLNTELAEVLGMISLNAIQIWSTLWIFVGSHLTFFIKGLAILGIIFGVTVPAALTIDLITLATLHVSTIHWLISLLYSTQIQTLASLWRLFRGRKWNPLRQRLDSYDYTVKQHIVGSLLFTPLLLLLPTTSVFYIFFSIVDSMISFICILIEVTISIVHATPYIKILLWLVRPRRFPSGIWFEIMYCQGGTIDSSEDVKPPSQNLQGKDMSSENSSLMFSFLHSNFLSIGQIVLPRYKNVFSGVSGSFIAASAYGVLTGRRMESTVVTGLPSPLPWMFIPYRDYWYLCRDSIVTCFRT</sequence>
<name>A0A978UAK1_ZIZJJ</name>
<dbReference type="InterPro" id="IPR007720">
    <property type="entry name" value="PigQ/GPI1"/>
</dbReference>
<feature type="transmembrane region" description="Helical" evidence="1">
    <location>
        <begin position="472"/>
        <end position="491"/>
    </location>
</feature>
<dbReference type="GO" id="GO:0006506">
    <property type="term" value="P:GPI anchor biosynthetic process"/>
    <property type="evidence" value="ECO:0007669"/>
    <property type="project" value="InterPro"/>
</dbReference>
<dbReference type="Pfam" id="PF05024">
    <property type="entry name" value="Gpi1"/>
    <property type="match status" value="1"/>
</dbReference>
<dbReference type="OrthoDB" id="70250at2759"/>
<evidence type="ECO:0008006" key="4">
    <source>
        <dbReference type="Google" id="ProtNLM"/>
    </source>
</evidence>
<protein>
    <recommendedName>
        <fullName evidence="4">Phosphatidylinositol N-acetylglucosaminyltransferase subunit GPI1</fullName>
    </recommendedName>
</protein>
<evidence type="ECO:0000256" key="1">
    <source>
        <dbReference type="SAM" id="Phobius"/>
    </source>
</evidence>
<evidence type="ECO:0000313" key="2">
    <source>
        <dbReference type="EMBL" id="KAH7511794.1"/>
    </source>
</evidence>
<keyword evidence="1" id="KW-0812">Transmembrane</keyword>
<keyword evidence="1" id="KW-0472">Membrane</keyword>
<dbReference type="PANTHER" id="PTHR47555:SF2">
    <property type="entry name" value="N-ACETYLGLUCOSAMINYL TRANSFERASE COMPONENT FAMILY PROTEIN _ GPI1 FAMILY PROTEIN"/>
    <property type="match status" value="1"/>
</dbReference>
<gene>
    <name evidence="2" type="ORF">FEM48_Zijuj12G0020400</name>
</gene>
<feature type="transmembrane region" description="Helical" evidence="1">
    <location>
        <begin position="314"/>
        <end position="340"/>
    </location>
</feature>
<dbReference type="EMBL" id="JAEACU010000012">
    <property type="protein sequence ID" value="KAH7511794.1"/>
    <property type="molecule type" value="Genomic_DNA"/>
</dbReference>
<feature type="transmembrane region" description="Helical" evidence="1">
    <location>
        <begin position="606"/>
        <end position="634"/>
    </location>
</feature>
<keyword evidence="1" id="KW-1133">Transmembrane helix</keyword>
<organism evidence="2 3">
    <name type="scientific">Ziziphus jujuba var. spinosa</name>
    <dbReference type="NCBI Taxonomy" id="714518"/>
    <lineage>
        <taxon>Eukaryota</taxon>
        <taxon>Viridiplantae</taxon>
        <taxon>Streptophyta</taxon>
        <taxon>Embryophyta</taxon>
        <taxon>Tracheophyta</taxon>
        <taxon>Spermatophyta</taxon>
        <taxon>Magnoliopsida</taxon>
        <taxon>eudicotyledons</taxon>
        <taxon>Gunneridae</taxon>
        <taxon>Pentapetalae</taxon>
        <taxon>rosids</taxon>
        <taxon>fabids</taxon>
        <taxon>Rosales</taxon>
        <taxon>Rhamnaceae</taxon>
        <taxon>Paliureae</taxon>
        <taxon>Ziziphus</taxon>
    </lineage>
</organism>
<dbReference type="AlphaFoldDB" id="A0A978UAK1"/>
<accession>A0A978UAK1</accession>